<protein>
    <submittedName>
        <fullName evidence="2">Uncharacterized protein</fullName>
    </submittedName>
</protein>
<comment type="caution">
    <text evidence="2">The sequence shown here is derived from an EMBL/GenBank/DDBJ whole genome shotgun (WGS) entry which is preliminary data.</text>
</comment>
<dbReference type="AlphaFoldDB" id="A0A9P5ZYS5"/>
<name>A0A9P5ZYS5_PLEER</name>
<keyword evidence="3" id="KW-1185">Reference proteome</keyword>
<feature type="compositionally biased region" description="Acidic residues" evidence="1">
    <location>
        <begin position="183"/>
        <end position="199"/>
    </location>
</feature>
<proteinExistence type="predicted"/>
<feature type="region of interest" description="Disordered" evidence="1">
    <location>
        <begin position="174"/>
        <end position="231"/>
    </location>
</feature>
<evidence type="ECO:0000256" key="1">
    <source>
        <dbReference type="SAM" id="MobiDB-lite"/>
    </source>
</evidence>
<organism evidence="2 3">
    <name type="scientific">Pleurotus eryngii</name>
    <name type="common">Boletus of the steppes</name>
    <dbReference type="NCBI Taxonomy" id="5323"/>
    <lineage>
        <taxon>Eukaryota</taxon>
        <taxon>Fungi</taxon>
        <taxon>Dikarya</taxon>
        <taxon>Basidiomycota</taxon>
        <taxon>Agaricomycotina</taxon>
        <taxon>Agaricomycetes</taxon>
        <taxon>Agaricomycetidae</taxon>
        <taxon>Agaricales</taxon>
        <taxon>Pleurotineae</taxon>
        <taxon>Pleurotaceae</taxon>
        <taxon>Pleurotus</taxon>
    </lineage>
</organism>
<feature type="compositionally biased region" description="Basic and acidic residues" evidence="1">
    <location>
        <begin position="220"/>
        <end position="231"/>
    </location>
</feature>
<accession>A0A9P5ZYS5</accession>
<reference evidence="2" key="1">
    <citation type="submission" date="2020-11" db="EMBL/GenBank/DDBJ databases">
        <authorList>
            <consortium name="DOE Joint Genome Institute"/>
            <person name="Ahrendt S."/>
            <person name="Riley R."/>
            <person name="Andreopoulos W."/>
            <person name="Labutti K."/>
            <person name="Pangilinan J."/>
            <person name="Ruiz-Duenas F.J."/>
            <person name="Barrasa J.M."/>
            <person name="Sanchez-Garcia M."/>
            <person name="Camarero S."/>
            <person name="Miyauchi S."/>
            <person name="Serrano A."/>
            <person name="Linde D."/>
            <person name="Babiker R."/>
            <person name="Drula E."/>
            <person name="Ayuso-Fernandez I."/>
            <person name="Pacheco R."/>
            <person name="Padilla G."/>
            <person name="Ferreira P."/>
            <person name="Barriuso J."/>
            <person name="Kellner H."/>
            <person name="Castanera R."/>
            <person name="Alfaro M."/>
            <person name="Ramirez L."/>
            <person name="Pisabarro A.G."/>
            <person name="Kuo A."/>
            <person name="Tritt A."/>
            <person name="Lipzen A."/>
            <person name="He G."/>
            <person name="Yan M."/>
            <person name="Ng V."/>
            <person name="Cullen D."/>
            <person name="Martin F."/>
            <person name="Rosso M.-N."/>
            <person name="Henrissat B."/>
            <person name="Hibbett D."/>
            <person name="Martinez A.T."/>
            <person name="Grigoriev I.V."/>
        </authorList>
    </citation>
    <scope>NUCLEOTIDE SEQUENCE</scope>
    <source>
        <strain evidence="2">ATCC 90797</strain>
    </source>
</reference>
<dbReference type="OrthoDB" id="2610860at2759"/>
<dbReference type="Proteomes" id="UP000807025">
    <property type="component" value="Unassembled WGS sequence"/>
</dbReference>
<sequence>MSGEWKIAHTCSAKLRPDDSFSSTITEADNQAKGVVVDNCLIVPEIRLKQPSVRKGHSLTEYLASFRSPFLDVDVHTTNATVRIIVEQKRPPTRHPRNIYIYYRQIESLLDKATSQAEEQGACLFSMPKFARQDCVMLVGASGAWWRFCLITWPNTEKMVFDFERYGEYYNGKSGGGPKAVAGDDDNDDEGDEDDDVGEEDSKFDKPTSPNQAEVVQRAYNEEVSKNERME</sequence>
<gene>
    <name evidence="2" type="ORF">BDN71DRAFT_1445382</name>
</gene>
<evidence type="ECO:0000313" key="3">
    <source>
        <dbReference type="Proteomes" id="UP000807025"/>
    </source>
</evidence>
<dbReference type="EMBL" id="MU154547">
    <property type="protein sequence ID" value="KAF9497007.1"/>
    <property type="molecule type" value="Genomic_DNA"/>
</dbReference>
<evidence type="ECO:0000313" key="2">
    <source>
        <dbReference type="EMBL" id="KAF9497007.1"/>
    </source>
</evidence>